<reference evidence="2 3" key="1">
    <citation type="journal article" date="2021" name="Nat. Commun.">
        <title>Genetic determinants of endophytism in the Arabidopsis root mycobiome.</title>
        <authorList>
            <person name="Mesny F."/>
            <person name="Miyauchi S."/>
            <person name="Thiergart T."/>
            <person name="Pickel B."/>
            <person name="Atanasova L."/>
            <person name="Karlsson M."/>
            <person name="Huettel B."/>
            <person name="Barry K.W."/>
            <person name="Haridas S."/>
            <person name="Chen C."/>
            <person name="Bauer D."/>
            <person name="Andreopoulos W."/>
            <person name="Pangilinan J."/>
            <person name="LaButti K."/>
            <person name="Riley R."/>
            <person name="Lipzen A."/>
            <person name="Clum A."/>
            <person name="Drula E."/>
            <person name="Henrissat B."/>
            <person name="Kohler A."/>
            <person name="Grigoriev I.V."/>
            <person name="Martin F.M."/>
            <person name="Hacquard S."/>
        </authorList>
    </citation>
    <scope>NUCLEOTIDE SEQUENCE [LARGE SCALE GENOMIC DNA]</scope>
    <source>
        <strain evidence="2 3">MPI-SDFR-AT-0080</strain>
    </source>
</reference>
<feature type="region of interest" description="Disordered" evidence="1">
    <location>
        <begin position="453"/>
        <end position="504"/>
    </location>
</feature>
<keyword evidence="3" id="KW-1185">Reference proteome</keyword>
<comment type="caution">
    <text evidence="2">The sequence shown here is derived from an EMBL/GenBank/DDBJ whole genome shotgun (WGS) entry which is preliminary data.</text>
</comment>
<feature type="region of interest" description="Disordered" evidence="1">
    <location>
        <begin position="104"/>
        <end position="239"/>
    </location>
</feature>
<accession>A0ABQ8FWB3</accession>
<feature type="compositionally biased region" description="Basic residues" evidence="1">
    <location>
        <begin position="332"/>
        <end position="342"/>
    </location>
</feature>
<organism evidence="2 3">
    <name type="scientific">Macrophomina phaseolina</name>
    <dbReference type="NCBI Taxonomy" id="35725"/>
    <lineage>
        <taxon>Eukaryota</taxon>
        <taxon>Fungi</taxon>
        <taxon>Dikarya</taxon>
        <taxon>Ascomycota</taxon>
        <taxon>Pezizomycotina</taxon>
        <taxon>Dothideomycetes</taxon>
        <taxon>Dothideomycetes incertae sedis</taxon>
        <taxon>Botryosphaeriales</taxon>
        <taxon>Botryosphaeriaceae</taxon>
        <taxon>Macrophomina</taxon>
    </lineage>
</organism>
<feature type="compositionally biased region" description="Basic and acidic residues" evidence="1">
    <location>
        <begin position="343"/>
        <end position="354"/>
    </location>
</feature>
<feature type="compositionally biased region" description="Low complexity" evidence="1">
    <location>
        <begin position="653"/>
        <end position="666"/>
    </location>
</feature>
<evidence type="ECO:0000313" key="3">
    <source>
        <dbReference type="Proteomes" id="UP000774617"/>
    </source>
</evidence>
<name>A0ABQ8FWB3_9PEZI</name>
<feature type="compositionally biased region" description="Low complexity" evidence="1">
    <location>
        <begin position="284"/>
        <end position="325"/>
    </location>
</feature>
<gene>
    <name evidence="2" type="ORF">B0J12DRAFT_318948</name>
</gene>
<feature type="compositionally biased region" description="Low complexity" evidence="1">
    <location>
        <begin position="161"/>
        <end position="176"/>
    </location>
</feature>
<protein>
    <submittedName>
        <fullName evidence="2">Uncharacterized protein</fullName>
    </submittedName>
</protein>
<proteinExistence type="predicted"/>
<feature type="compositionally biased region" description="Polar residues" evidence="1">
    <location>
        <begin position="355"/>
        <end position="366"/>
    </location>
</feature>
<feature type="region of interest" description="Disordered" evidence="1">
    <location>
        <begin position="650"/>
        <end position="675"/>
    </location>
</feature>
<feature type="compositionally biased region" description="Polar residues" evidence="1">
    <location>
        <begin position="113"/>
        <end position="123"/>
    </location>
</feature>
<dbReference type="Proteomes" id="UP000774617">
    <property type="component" value="Unassembled WGS sequence"/>
</dbReference>
<dbReference type="EMBL" id="JAGTJR010000044">
    <property type="protein sequence ID" value="KAH7030534.1"/>
    <property type="molecule type" value="Genomic_DNA"/>
</dbReference>
<evidence type="ECO:0000256" key="1">
    <source>
        <dbReference type="SAM" id="MobiDB-lite"/>
    </source>
</evidence>
<evidence type="ECO:0000313" key="2">
    <source>
        <dbReference type="EMBL" id="KAH7030534.1"/>
    </source>
</evidence>
<feature type="compositionally biased region" description="Polar residues" evidence="1">
    <location>
        <begin position="479"/>
        <end position="492"/>
    </location>
</feature>
<feature type="region of interest" description="Disordered" evidence="1">
    <location>
        <begin position="281"/>
        <end position="366"/>
    </location>
</feature>
<sequence>MGQSNYRSRWQPRFPHARGTAAAGEATPGLKTFDRVLPAVQLHLAPVFASSFSLQDSIKNMAAYGKRVRAPFSFSVFRDSDAEPGHGREEAQCHARLQKRARREEAHCERLSKTTAPQLNPSTPLLVAHHPSSSFTPSDDPVEHPSTAPHRSPCGPDAHAPLRASPPSSPATARWSCQPTSTQPGKAEGTHAHLVSRSARSRTARNRLSLTLEPVDVHSRPRASLTLSPTLPTPASPSLSLVTCRRAQLSTAATEDLSPGPPSECGSLAAEYRSDNFVEQQSVSDGAGTFTGTTTSLGNSTSEAAETAITETTSTGSTSTETSSSPRPLRSMFKHRRNMVKHNPKEAAVREQRSSPDTITGNPSSTSLFHKLNRYNGVLGEKTANLKRSLPFPTTATLPKAPSKLSISAPYDVRQETTPPRRPKPGEVRRKWGAPEMVEAKPDIPFIISEQLGQGKQRGSLEISPAPHRAPGHSKRTDSANSMASDSVTALPSQPPTSPTGTLGFRHWVPKIPNRMSKLAINELPSHDGGHDESKDTKTISRTSKLSVLQRMKESLNLARRHRRRNTATQSAMDLPLSPGPVGDNLPGVQPQPRVSQSIINLPLTGSHIQSIRNRSSMLPPINAGPSMTLSGMDLIACAYDVSRESATKTEVAASSRNSSSSATASGDRHQKELPGFARDRHILTGIKVGGHNGFYGMNPLRSHQDVMAFAKPPATGPANEKGQRISACESVVNEQAAANSDAIAGKLIPSEIPL</sequence>
<feature type="region of interest" description="Disordered" evidence="1">
    <location>
        <begin position="562"/>
        <end position="581"/>
    </location>
</feature>